<name>A0A316ID90_9PSEU</name>
<feature type="transmembrane region" description="Helical" evidence="2">
    <location>
        <begin position="44"/>
        <end position="61"/>
    </location>
</feature>
<evidence type="ECO:0000313" key="3">
    <source>
        <dbReference type="EMBL" id="PWK90384.1"/>
    </source>
</evidence>
<feature type="region of interest" description="Disordered" evidence="1">
    <location>
        <begin position="1"/>
        <end position="20"/>
    </location>
</feature>
<evidence type="ECO:0000313" key="4">
    <source>
        <dbReference type="Proteomes" id="UP000246005"/>
    </source>
</evidence>
<feature type="transmembrane region" description="Helical" evidence="2">
    <location>
        <begin position="21"/>
        <end position="38"/>
    </location>
</feature>
<keyword evidence="2" id="KW-0812">Transmembrane</keyword>
<gene>
    <name evidence="3" type="ORF">C8D88_101400</name>
</gene>
<comment type="caution">
    <text evidence="3">The sequence shown here is derived from an EMBL/GenBank/DDBJ whole genome shotgun (WGS) entry which is preliminary data.</text>
</comment>
<keyword evidence="2" id="KW-0472">Membrane</keyword>
<reference evidence="3 4" key="1">
    <citation type="submission" date="2018-05" db="EMBL/GenBank/DDBJ databases">
        <title>Genomic Encyclopedia of Type Strains, Phase IV (KMG-IV): sequencing the most valuable type-strain genomes for metagenomic binning, comparative biology and taxonomic classification.</title>
        <authorList>
            <person name="Goeker M."/>
        </authorList>
    </citation>
    <scope>NUCLEOTIDE SEQUENCE [LARGE SCALE GENOMIC DNA]</scope>
    <source>
        <strain evidence="3 4">DSM 45480</strain>
    </source>
</reference>
<sequence>MSAANSREHHSRRRPPSPSTATAALVPVAFIFTGWMLTQGYSPVVSVATTSAVMAVTMTLSRGRLVGFKPVNSRVGVLPPSETMVIWQEDAR</sequence>
<evidence type="ECO:0000256" key="2">
    <source>
        <dbReference type="SAM" id="Phobius"/>
    </source>
</evidence>
<organism evidence="3 4">
    <name type="scientific">Lentzea atacamensis</name>
    <dbReference type="NCBI Taxonomy" id="531938"/>
    <lineage>
        <taxon>Bacteria</taxon>
        <taxon>Bacillati</taxon>
        <taxon>Actinomycetota</taxon>
        <taxon>Actinomycetes</taxon>
        <taxon>Pseudonocardiales</taxon>
        <taxon>Pseudonocardiaceae</taxon>
        <taxon>Lentzea</taxon>
    </lineage>
</organism>
<dbReference type="EMBL" id="QGHB01000001">
    <property type="protein sequence ID" value="PWK90384.1"/>
    <property type="molecule type" value="Genomic_DNA"/>
</dbReference>
<proteinExistence type="predicted"/>
<dbReference type="AlphaFoldDB" id="A0A316ID90"/>
<protein>
    <submittedName>
        <fullName evidence="3">Uncharacterized protein</fullName>
    </submittedName>
</protein>
<dbReference type="Proteomes" id="UP000246005">
    <property type="component" value="Unassembled WGS sequence"/>
</dbReference>
<evidence type="ECO:0000256" key="1">
    <source>
        <dbReference type="SAM" id="MobiDB-lite"/>
    </source>
</evidence>
<accession>A0A316ID90</accession>
<dbReference type="RefSeq" id="WP_146231351.1">
    <property type="nucleotide sequence ID" value="NZ_QGHB01000001.1"/>
</dbReference>
<keyword evidence="2" id="KW-1133">Transmembrane helix</keyword>